<dbReference type="GO" id="GO:0009279">
    <property type="term" value="C:cell outer membrane"/>
    <property type="evidence" value="ECO:0007669"/>
    <property type="project" value="UniProtKB-SubCell"/>
</dbReference>
<feature type="chain" id="PRO_5021814452" evidence="15">
    <location>
        <begin position="31"/>
        <end position="921"/>
    </location>
</feature>
<dbReference type="Proteomes" id="UP000317894">
    <property type="component" value="Unassembled WGS sequence"/>
</dbReference>
<sequence>MHIESRAARLRIALAASTILASSLAQPTFAQTAAPAEPAAAPVELAAAEIDGGEIIVTAQRRAERLQDVPLSISAISGDALRNAAVTSADRLEQLVPGIRLGRSGSDLRPAIRGTYTENVAANGDPRIGIYVDDIYQSRTSQVPPIVDLQRVEVQKGPQGTLYGRNSFGGNIAFFSAVPTDEFAAGIDGLYGRYNHARLEAFINTPIAPGISFRAAGLYEQDDGYIKNIGTGNDLGREKQWFVRGTLRLAPTSMDDRLEILLRGSYLDLGGSGLGGFGYKVLGSEVDASLITAPGGSITRNGVTYQLPTGFNGSSFTGTGTSIDTRYRDGIPDINGADVGIPTIADPYTVNYAGDVFRDGDQQQYSAVINFDAGPVRLRSISSYTDFELVRTGGSLTPVLLNYSYQQTAARTFTQEIQLLSNDKDSPLQYVLGGYYLNDRVREVAVTNQNRSYVTATAPVGQQYYTFGFNYLPAAGTGLNQTFAYDGFSAVQQKTKSYAGYGQLSYTFFEKLTATAGIRYTEDRKTLLSSRFNRAATGAGSYFAHDIEQPIDYACGGFIPASPRSVSADPTAIAQAYNFVCGSNKDSFTTYRGALDYKFDRNHMVYASYSTGVHSGGFNTGPVTIGGVPTLLPFAPEKVDAYEVGAKNTLLDGTLTFNVAAFYNRYRDLQAQTSIPNPNNPLTGVIALVQNIGKDRAYGLDVEALIRPTDRLTVNIAFNYLNAREIDYAVNTFEFGGAATFCNVTTSCTAASGERNTVQGTPFPNSRTDPNRFVPILDPNGQQIVIGGVPQFKYVIAGKGLDGTVYKSKKAFSPDYTVQMGIAYAIDLGSAGSLTPEVQTYFNGGYILTDLTPDYGNQKAYTKTDLRLTFLTADERFRVQAFVNNIEDTAVITRAVYGNHRSLLTSFAQPRTYGVQVGVRF</sequence>
<accession>A0A552UHQ3</accession>
<keyword evidence="6 15" id="KW-0732">Signal</keyword>
<keyword evidence="11 12" id="KW-0998">Cell outer membrane</keyword>
<evidence type="ECO:0000256" key="9">
    <source>
        <dbReference type="ARBA" id="ARBA00023077"/>
    </source>
</evidence>
<feature type="domain" description="TonB-dependent receptor plug" evidence="17">
    <location>
        <begin position="66"/>
        <end position="170"/>
    </location>
</feature>
<comment type="similarity">
    <text evidence="12 14">Belongs to the TonB-dependent receptor family.</text>
</comment>
<evidence type="ECO:0000256" key="8">
    <source>
        <dbReference type="ARBA" id="ARBA00023065"/>
    </source>
</evidence>
<dbReference type="AlphaFoldDB" id="A0A552UHQ3"/>
<evidence type="ECO:0000256" key="2">
    <source>
        <dbReference type="ARBA" id="ARBA00022448"/>
    </source>
</evidence>
<evidence type="ECO:0000313" key="19">
    <source>
        <dbReference type="Proteomes" id="UP000317894"/>
    </source>
</evidence>
<evidence type="ECO:0000256" key="7">
    <source>
        <dbReference type="ARBA" id="ARBA00023004"/>
    </source>
</evidence>
<dbReference type="PROSITE" id="PS52016">
    <property type="entry name" value="TONB_DEPENDENT_REC_3"/>
    <property type="match status" value="1"/>
</dbReference>
<dbReference type="GO" id="GO:0006826">
    <property type="term" value="P:iron ion transport"/>
    <property type="evidence" value="ECO:0007669"/>
    <property type="project" value="UniProtKB-KW"/>
</dbReference>
<protein>
    <submittedName>
        <fullName evidence="18">TonB-dependent receptor</fullName>
    </submittedName>
</protein>
<evidence type="ECO:0000256" key="11">
    <source>
        <dbReference type="ARBA" id="ARBA00023237"/>
    </source>
</evidence>
<evidence type="ECO:0000256" key="3">
    <source>
        <dbReference type="ARBA" id="ARBA00022452"/>
    </source>
</evidence>
<dbReference type="Pfam" id="PF00593">
    <property type="entry name" value="TonB_dep_Rec_b-barrel"/>
    <property type="match status" value="1"/>
</dbReference>
<evidence type="ECO:0000259" key="16">
    <source>
        <dbReference type="Pfam" id="PF00593"/>
    </source>
</evidence>
<evidence type="ECO:0000256" key="1">
    <source>
        <dbReference type="ARBA" id="ARBA00004571"/>
    </source>
</evidence>
<gene>
    <name evidence="18" type="ORF">FMM06_06325</name>
</gene>
<feature type="signal peptide" evidence="15">
    <location>
        <begin position="1"/>
        <end position="30"/>
    </location>
</feature>
<evidence type="ECO:0000259" key="17">
    <source>
        <dbReference type="Pfam" id="PF07715"/>
    </source>
</evidence>
<dbReference type="RefSeq" id="WP_144236441.1">
    <property type="nucleotide sequence ID" value="NZ_VJWA01000001.1"/>
</dbReference>
<name>A0A552UHQ3_9SPHN</name>
<dbReference type="InterPro" id="IPR036942">
    <property type="entry name" value="Beta-barrel_TonB_sf"/>
</dbReference>
<evidence type="ECO:0000256" key="5">
    <source>
        <dbReference type="ARBA" id="ARBA00022692"/>
    </source>
</evidence>
<feature type="domain" description="TonB-dependent receptor-like beta-barrel" evidence="16">
    <location>
        <begin position="318"/>
        <end position="886"/>
    </location>
</feature>
<evidence type="ECO:0000256" key="4">
    <source>
        <dbReference type="ARBA" id="ARBA00022496"/>
    </source>
</evidence>
<evidence type="ECO:0000256" key="12">
    <source>
        <dbReference type="PROSITE-ProRule" id="PRU01360"/>
    </source>
</evidence>
<dbReference type="PROSITE" id="PS01156">
    <property type="entry name" value="TONB_DEPENDENT_REC_2"/>
    <property type="match status" value="1"/>
</dbReference>
<dbReference type="EMBL" id="VJWA01000001">
    <property type="protein sequence ID" value="TRW17749.1"/>
    <property type="molecule type" value="Genomic_DNA"/>
</dbReference>
<evidence type="ECO:0000256" key="14">
    <source>
        <dbReference type="RuleBase" id="RU003357"/>
    </source>
</evidence>
<dbReference type="SUPFAM" id="SSF56935">
    <property type="entry name" value="Porins"/>
    <property type="match status" value="1"/>
</dbReference>
<dbReference type="InterPro" id="IPR010917">
    <property type="entry name" value="TonB_rcpt_CS"/>
</dbReference>
<evidence type="ECO:0000256" key="6">
    <source>
        <dbReference type="ARBA" id="ARBA00022729"/>
    </source>
</evidence>
<dbReference type="Gene3D" id="2.40.170.20">
    <property type="entry name" value="TonB-dependent receptor, beta-barrel domain"/>
    <property type="match status" value="3"/>
</dbReference>
<evidence type="ECO:0000313" key="18">
    <source>
        <dbReference type="EMBL" id="TRW17749.1"/>
    </source>
</evidence>
<organism evidence="18 19">
    <name type="scientific">Glacieibacterium frigidum</name>
    <dbReference type="NCBI Taxonomy" id="2593303"/>
    <lineage>
        <taxon>Bacteria</taxon>
        <taxon>Pseudomonadati</taxon>
        <taxon>Pseudomonadota</taxon>
        <taxon>Alphaproteobacteria</taxon>
        <taxon>Sphingomonadales</taxon>
        <taxon>Sphingosinicellaceae</taxon>
        <taxon>Glacieibacterium</taxon>
    </lineage>
</organism>
<dbReference type="PANTHER" id="PTHR32552:SF81">
    <property type="entry name" value="TONB-DEPENDENT OUTER MEMBRANE RECEPTOR"/>
    <property type="match status" value="1"/>
</dbReference>
<keyword evidence="19" id="KW-1185">Reference proteome</keyword>
<keyword evidence="5 12" id="KW-0812">Transmembrane</keyword>
<keyword evidence="10 12" id="KW-0472">Membrane</keyword>
<evidence type="ECO:0000256" key="10">
    <source>
        <dbReference type="ARBA" id="ARBA00023136"/>
    </source>
</evidence>
<keyword evidence="18" id="KW-0675">Receptor</keyword>
<dbReference type="Pfam" id="PF07715">
    <property type="entry name" value="Plug"/>
    <property type="match status" value="1"/>
</dbReference>
<keyword evidence="2 12" id="KW-0813">Transport</keyword>
<keyword evidence="4" id="KW-0410">Iron transport</keyword>
<dbReference type="InterPro" id="IPR012910">
    <property type="entry name" value="Plug_dom"/>
</dbReference>
<keyword evidence="9 14" id="KW-0798">TonB box</keyword>
<dbReference type="PANTHER" id="PTHR32552">
    <property type="entry name" value="FERRICHROME IRON RECEPTOR-RELATED"/>
    <property type="match status" value="1"/>
</dbReference>
<reference evidence="18 19" key="1">
    <citation type="submission" date="2019-07" db="EMBL/GenBank/DDBJ databases">
        <title>Novel species isolated from glacier.</title>
        <authorList>
            <person name="Liu Q."/>
            <person name="Xin Y.-H."/>
        </authorList>
    </citation>
    <scope>NUCLEOTIDE SEQUENCE [LARGE SCALE GENOMIC DNA]</scope>
    <source>
        <strain evidence="18 19">LB1R16</strain>
    </source>
</reference>
<comment type="subcellular location">
    <subcellularLocation>
        <location evidence="1 12">Cell outer membrane</location>
        <topology evidence="1 12">Multi-pass membrane protein</topology>
    </subcellularLocation>
</comment>
<evidence type="ECO:0000256" key="13">
    <source>
        <dbReference type="PROSITE-ProRule" id="PRU10144"/>
    </source>
</evidence>
<comment type="caution">
    <text evidence="18">The sequence shown here is derived from an EMBL/GenBank/DDBJ whole genome shotgun (WGS) entry which is preliminary data.</text>
</comment>
<dbReference type="OrthoDB" id="7208812at2"/>
<keyword evidence="8" id="KW-0406">Ion transport</keyword>
<proteinExistence type="inferred from homology"/>
<dbReference type="InterPro" id="IPR000531">
    <property type="entry name" value="Beta-barrel_TonB"/>
</dbReference>
<keyword evidence="3 12" id="KW-1134">Transmembrane beta strand</keyword>
<dbReference type="InterPro" id="IPR039426">
    <property type="entry name" value="TonB-dep_rcpt-like"/>
</dbReference>
<feature type="short sequence motif" description="TonB C-terminal box" evidence="13">
    <location>
        <begin position="904"/>
        <end position="921"/>
    </location>
</feature>
<keyword evidence="7" id="KW-0408">Iron</keyword>
<evidence type="ECO:0000256" key="15">
    <source>
        <dbReference type="SAM" id="SignalP"/>
    </source>
</evidence>